<proteinExistence type="predicted"/>
<protein>
    <recommendedName>
        <fullName evidence="3">DUF3124 domain-containing protein</fullName>
    </recommendedName>
</protein>
<dbReference type="Pfam" id="PF11322">
    <property type="entry name" value="DUF3124"/>
    <property type="match status" value="1"/>
</dbReference>
<evidence type="ECO:0000313" key="2">
    <source>
        <dbReference type="Proteomes" id="UP000236641"/>
    </source>
</evidence>
<dbReference type="AlphaFoldDB" id="A0A2K1DZJ0"/>
<accession>A0A2K1DZJ0</accession>
<name>A0A2K1DZJ0_9FLAO</name>
<keyword evidence="2" id="KW-1185">Reference proteome</keyword>
<dbReference type="RefSeq" id="WP_103051971.1">
    <property type="nucleotide sequence ID" value="NZ_POWF01000003.1"/>
</dbReference>
<reference evidence="1 2" key="1">
    <citation type="submission" date="2018-01" db="EMBL/GenBank/DDBJ databases">
        <title>The draft genome of Hanstruepera neustonica JCM19743.</title>
        <authorList>
            <person name="He R.-H."/>
            <person name="Du Z.-J."/>
        </authorList>
    </citation>
    <scope>NUCLEOTIDE SEQUENCE [LARGE SCALE GENOMIC DNA]</scope>
    <source>
        <strain evidence="1 2">JCM19743</strain>
    </source>
</reference>
<sequence length="169" mass="19220">MKHLFIIILIPICFWSCEKDKEISSINPVNWEKRRVTAPINDSLKNGQSYLPVYSEIYSESEHLTVNLTATVSLRNINPHESIYLKKASYYDTKGNLIRTYFDFPIDIKPLETIEIVIDERDTTGGPGANFVFDWATKADLHEPFFEAVMISTIGQLGISFTTQGIAIN</sequence>
<organism evidence="1 2">
    <name type="scientific">Hanstruepera neustonica</name>
    <dbReference type="NCBI Taxonomy" id="1445657"/>
    <lineage>
        <taxon>Bacteria</taxon>
        <taxon>Pseudomonadati</taxon>
        <taxon>Bacteroidota</taxon>
        <taxon>Flavobacteriia</taxon>
        <taxon>Flavobacteriales</taxon>
        <taxon>Flavobacteriaceae</taxon>
        <taxon>Hanstruepera</taxon>
    </lineage>
</organism>
<evidence type="ECO:0008006" key="3">
    <source>
        <dbReference type="Google" id="ProtNLM"/>
    </source>
</evidence>
<dbReference type="Proteomes" id="UP000236641">
    <property type="component" value="Unassembled WGS sequence"/>
</dbReference>
<comment type="caution">
    <text evidence="1">The sequence shown here is derived from an EMBL/GenBank/DDBJ whole genome shotgun (WGS) entry which is preliminary data.</text>
</comment>
<dbReference type="InterPro" id="IPR021471">
    <property type="entry name" value="DUF3124"/>
</dbReference>
<evidence type="ECO:0000313" key="1">
    <source>
        <dbReference type="EMBL" id="PNQ73447.1"/>
    </source>
</evidence>
<dbReference type="EMBL" id="POWF01000003">
    <property type="protein sequence ID" value="PNQ73447.1"/>
    <property type="molecule type" value="Genomic_DNA"/>
</dbReference>
<dbReference type="OrthoDB" id="283474at2"/>
<gene>
    <name evidence="1" type="ORF">C1T31_08030</name>
</gene>